<dbReference type="GO" id="GO:0140359">
    <property type="term" value="F:ABC-type transporter activity"/>
    <property type="evidence" value="ECO:0007669"/>
    <property type="project" value="InterPro"/>
</dbReference>
<dbReference type="GO" id="GO:0005886">
    <property type="term" value="C:plasma membrane"/>
    <property type="evidence" value="ECO:0007669"/>
    <property type="project" value="UniProtKB-SubCell"/>
</dbReference>
<keyword evidence="4" id="KW-1185">Reference proteome</keyword>
<dbReference type="Proteomes" id="UP000008915">
    <property type="component" value="Chromosome"/>
</dbReference>
<sequence length="374" mass="39123">MVAGDVGGPKPGHELEAEPRVQPAAAGVTGVGGTGEGAAPAGVEPAPAGPGPGLARGLGRRQAALLAPTLLNPIIELEFRARMRRNRTMLLLMAYTAAVAAVFLLAVVFTGAAGTRILGPGPYEISWGLFQAVMLAELVLIGAVAGASGAGAISSERERQTWEILRTTRMPAWRIVTGKLVAAVALALWLVVASFPVFLPLFRFNAVQPDMLARLLLLFTASGLTWAALGLFFSALFRRTIVAVIATYGVAMGWVILTLIARPLQDALTPPPPMGPMPPRPVGPLAIELASPVLALLYALRSPLLEEWNWLAGGVVSVLLRAGMPAGTRITTAARVAAYLGEYGYYWMYVIIALGAAAVLAAAATALIQRREAG</sequence>
<dbReference type="KEGG" id="tmr:Tmar_1917"/>
<dbReference type="AlphaFoldDB" id="E6SIQ8"/>
<keyword evidence="2" id="KW-0472">Membrane</keyword>
<feature type="transmembrane region" description="Helical" evidence="2">
    <location>
        <begin position="89"/>
        <end position="109"/>
    </location>
</feature>
<keyword evidence="2" id="KW-0812">Transmembrane</keyword>
<feature type="compositionally biased region" description="Low complexity" evidence="1">
    <location>
        <begin position="37"/>
        <end position="46"/>
    </location>
</feature>
<gene>
    <name evidence="3" type="ordered locus">Tmar_1917</name>
</gene>
<reference evidence="3 4" key="1">
    <citation type="journal article" date="2010" name="Stand. Genomic Sci.">
        <title>Complete genome sequence of Thermaerobacter marianensis type strain (7p75a).</title>
        <authorList>
            <person name="Han C."/>
            <person name="Gu W."/>
            <person name="Zhang X."/>
            <person name="Lapidus A."/>
            <person name="Nolan M."/>
            <person name="Copeland A."/>
            <person name="Lucas S."/>
            <person name="Del Rio T.G."/>
            <person name="Tice H."/>
            <person name="Cheng J.F."/>
            <person name="Tapia R."/>
            <person name="Goodwin L."/>
            <person name="Pitluck S."/>
            <person name="Pagani I."/>
            <person name="Ivanova N."/>
            <person name="Mavromatis K."/>
            <person name="Mikhailova N."/>
            <person name="Pati A."/>
            <person name="Chen A."/>
            <person name="Palaniappan K."/>
            <person name="Land M."/>
            <person name="Hauser L."/>
            <person name="Chang Y.J."/>
            <person name="Jeffries C.D."/>
            <person name="Schneider S."/>
            <person name="Rohde M."/>
            <person name="Goker M."/>
            <person name="Pukall R."/>
            <person name="Woyke T."/>
            <person name="Bristow J."/>
            <person name="Eisen J.A."/>
            <person name="Markowitz V."/>
            <person name="Hugenholtz P."/>
            <person name="Kyrpides N.C."/>
            <person name="Klenk H.P."/>
            <person name="Detter J.C."/>
        </authorList>
    </citation>
    <scope>NUCLEOTIDE SEQUENCE [LARGE SCALE GENOMIC DNA]</scope>
    <source>
        <strain evidence="4">ATCC 700841 / DSM 12885 / JCM 10246 / 7p75a</strain>
    </source>
</reference>
<feature type="compositionally biased region" description="Gly residues" evidence="1">
    <location>
        <begin position="1"/>
        <end position="10"/>
    </location>
</feature>
<dbReference type="STRING" id="644966.Tmar_1917"/>
<dbReference type="eggNOG" id="COG1277">
    <property type="taxonomic scope" value="Bacteria"/>
</dbReference>
<feature type="region of interest" description="Disordered" evidence="1">
    <location>
        <begin position="1"/>
        <end position="50"/>
    </location>
</feature>
<evidence type="ECO:0000256" key="2">
    <source>
        <dbReference type="SAM" id="Phobius"/>
    </source>
</evidence>
<feature type="transmembrane region" description="Helical" evidence="2">
    <location>
        <begin position="240"/>
        <end position="261"/>
    </location>
</feature>
<feature type="transmembrane region" description="Helical" evidence="2">
    <location>
        <begin position="346"/>
        <end position="368"/>
    </location>
</feature>
<dbReference type="HOGENOM" id="CLU_816200_0_0_9"/>
<dbReference type="PANTHER" id="PTHR43471:SF12">
    <property type="entry name" value="HYPOTHETICAL MEMBRANE PROTEIN, CONSERVED"/>
    <property type="match status" value="1"/>
</dbReference>
<protein>
    <submittedName>
        <fullName evidence="3">ABC-2 type transporter</fullName>
    </submittedName>
</protein>
<keyword evidence="2" id="KW-1133">Transmembrane helix</keyword>
<evidence type="ECO:0000313" key="4">
    <source>
        <dbReference type="Proteomes" id="UP000008915"/>
    </source>
</evidence>
<feature type="transmembrane region" description="Helical" evidence="2">
    <location>
        <begin position="175"/>
        <end position="199"/>
    </location>
</feature>
<proteinExistence type="predicted"/>
<evidence type="ECO:0000256" key="1">
    <source>
        <dbReference type="SAM" id="MobiDB-lite"/>
    </source>
</evidence>
<dbReference type="Pfam" id="PF12679">
    <property type="entry name" value="ABC2_membrane_2"/>
    <property type="match status" value="1"/>
</dbReference>
<dbReference type="EMBL" id="CP002344">
    <property type="protein sequence ID" value="ADU52002.1"/>
    <property type="molecule type" value="Genomic_DNA"/>
</dbReference>
<dbReference type="PANTHER" id="PTHR43471">
    <property type="entry name" value="ABC TRANSPORTER PERMEASE"/>
    <property type="match status" value="1"/>
</dbReference>
<reference evidence="4" key="2">
    <citation type="journal article" date="2010" name="Stand. Genomic Sci.">
        <title>Complete genome sequence of Thermaerobacter marianensis type strain (7p75aT).</title>
        <authorList>
            <person name="Han C."/>
            <person name="Gu W."/>
            <person name="Zhang X."/>
            <person name="Lapidus A."/>
            <person name="Nolan M."/>
            <person name="Copeland A."/>
            <person name="Lucas S."/>
            <person name="Glavina Del Rio T."/>
            <person name="Tice H."/>
            <person name="Cheng J."/>
            <person name="Tapia R."/>
            <person name="Goodwin L."/>
            <person name="Pitluck S."/>
            <person name="Pagani I."/>
            <person name="Ivanova N."/>
            <person name="Mavromatis K."/>
            <person name="Mikhailova N."/>
            <person name="Pati A."/>
            <person name="Chen A."/>
            <person name="Palaniappan K."/>
            <person name="Land M."/>
            <person name="Hauser L."/>
            <person name="Chang Y."/>
            <person name="Jeffries C."/>
            <person name="Schneider S."/>
            <person name="Rohde M."/>
            <person name="Goker M."/>
            <person name="Pukall R."/>
            <person name="Woyke T."/>
            <person name="Bristow J."/>
            <person name="Eisen J."/>
            <person name="Markowitz V."/>
            <person name="Hugenholtz P."/>
            <person name="Kyrpides N."/>
            <person name="Klenk H."/>
            <person name="Detter J."/>
        </authorList>
    </citation>
    <scope>NUCLEOTIDE SEQUENCE [LARGE SCALE GENOMIC DNA]</scope>
    <source>
        <strain evidence="4">ATCC 700841 / DSM 12885 / JCM 10246 / 7p75a</strain>
    </source>
</reference>
<feature type="transmembrane region" description="Helical" evidence="2">
    <location>
        <begin position="129"/>
        <end position="154"/>
    </location>
</feature>
<feature type="transmembrane region" description="Helical" evidence="2">
    <location>
        <begin position="211"/>
        <end position="233"/>
    </location>
</feature>
<organism evidence="3 4">
    <name type="scientific">Thermaerobacter marianensis (strain ATCC 700841 / DSM 12885 / JCM 10246 / 7p75a)</name>
    <dbReference type="NCBI Taxonomy" id="644966"/>
    <lineage>
        <taxon>Bacteria</taxon>
        <taxon>Bacillati</taxon>
        <taxon>Bacillota</taxon>
        <taxon>Clostridia</taxon>
        <taxon>Eubacteriales</taxon>
        <taxon>Clostridiales Family XVII. Incertae Sedis</taxon>
        <taxon>Thermaerobacter</taxon>
    </lineage>
</organism>
<accession>E6SIQ8</accession>
<name>E6SIQ8_THEM7</name>
<evidence type="ECO:0000313" key="3">
    <source>
        <dbReference type="EMBL" id="ADU52002.1"/>
    </source>
</evidence>